<reference evidence="1" key="1">
    <citation type="submission" date="2014-11" db="EMBL/GenBank/DDBJ databases">
        <authorList>
            <person name="Amaro Gonzalez C."/>
        </authorList>
    </citation>
    <scope>NUCLEOTIDE SEQUENCE</scope>
</reference>
<proteinExistence type="predicted"/>
<evidence type="ECO:0000313" key="1">
    <source>
        <dbReference type="EMBL" id="JAH08796.1"/>
    </source>
</evidence>
<accession>A0A0E9PW23</accession>
<protein>
    <submittedName>
        <fullName evidence="1">Uncharacterized protein</fullName>
    </submittedName>
</protein>
<dbReference type="EMBL" id="GBXM01099781">
    <property type="protein sequence ID" value="JAH08796.1"/>
    <property type="molecule type" value="Transcribed_RNA"/>
</dbReference>
<reference evidence="1" key="2">
    <citation type="journal article" date="2015" name="Fish Shellfish Immunol.">
        <title>Early steps in the European eel (Anguilla anguilla)-Vibrio vulnificus interaction in the gills: Role of the RtxA13 toxin.</title>
        <authorList>
            <person name="Callol A."/>
            <person name="Pajuelo D."/>
            <person name="Ebbesson L."/>
            <person name="Teles M."/>
            <person name="MacKenzie S."/>
            <person name="Amaro C."/>
        </authorList>
    </citation>
    <scope>NUCLEOTIDE SEQUENCE</scope>
</reference>
<organism evidence="1">
    <name type="scientific">Anguilla anguilla</name>
    <name type="common">European freshwater eel</name>
    <name type="synonym">Muraena anguilla</name>
    <dbReference type="NCBI Taxonomy" id="7936"/>
    <lineage>
        <taxon>Eukaryota</taxon>
        <taxon>Metazoa</taxon>
        <taxon>Chordata</taxon>
        <taxon>Craniata</taxon>
        <taxon>Vertebrata</taxon>
        <taxon>Euteleostomi</taxon>
        <taxon>Actinopterygii</taxon>
        <taxon>Neopterygii</taxon>
        <taxon>Teleostei</taxon>
        <taxon>Anguilliformes</taxon>
        <taxon>Anguillidae</taxon>
        <taxon>Anguilla</taxon>
    </lineage>
</organism>
<dbReference type="AlphaFoldDB" id="A0A0E9PW23"/>
<name>A0A0E9PW23_ANGAN</name>
<sequence>MMLPTPISCDCINRVSQSKCYLLCLK</sequence>